<evidence type="ECO:0000256" key="2">
    <source>
        <dbReference type="SAM" id="MobiDB-lite"/>
    </source>
</evidence>
<feature type="compositionally biased region" description="Low complexity" evidence="2">
    <location>
        <begin position="227"/>
        <end position="237"/>
    </location>
</feature>
<proteinExistence type="predicted"/>
<comment type="caution">
    <text evidence="5">The sequence shown here is derived from an EMBL/GenBank/DDBJ whole genome shotgun (WGS) entry which is preliminary data.</text>
</comment>
<accession>A0AAJ0D541</accession>
<dbReference type="GO" id="GO:0044550">
    <property type="term" value="P:secondary metabolite biosynthetic process"/>
    <property type="evidence" value="ECO:0007669"/>
    <property type="project" value="UniProtKB-ARBA"/>
</dbReference>
<evidence type="ECO:0000259" key="4">
    <source>
        <dbReference type="Pfam" id="PF18314"/>
    </source>
</evidence>
<reference evidence="5" key="1">
    <citation type="submission" date="2023-04" db="EMBL/GenBank/DDBJ databases">
        <title>Black Yeasts Isolated from many extreme environments.</title>
        <authorList>
            <person name="Coleine C."/>
            <person name="Stajich J.E."/>
            <person name="Selbmann L."/>
        </authorList>
    </citation>
    <scope>NUCLEOTIDE SEQUENCE</scope>
    <source>
        <strain evidence="5">CCFEE 5312</strain>
    </source>
</reference>
<dbReference type="GO" id="GO:0006633">
    <property type="term" value="P:fatty acid biosynthetic process"/>
    <property type="evidence" value="ECO:0007669"/>
    <property type="project" value="InterPro"/>
</dbReference>
<evidence type="ECO:0000256" key="1">
    <source>
        <dbReference type="ARBA" id="ARBA00022679"/>
    </source>
</evidence>
<dbReference type="InterPro" id="IPR047224">
    <property type="entry name" value="FAS_alpha_su_C"/>
</dbReference>
<gene>
    <name evidence="5" type="primary">FAS1_4</name>
    <name evidence="5" type="ORF">LTR09_012177</name>
</gene>
<dbReference type="SUPFAM" id="SSF53901">
    <property type="entry name" value="Thiolase-like"/>
    <property type="match status" value="1"/>
</dbReference>
<dbReference type="InterPro" id="IPR036291">
    <property type="entry name" value="NAD(P)-bd_dom_sf"/>
</dbReference>
<evidence type="ECO:0000313" key="5">
    <source>
        <dbReference type="EMBL" id="KAK3046330.1"/>
    </source>
</evidence>
<feature type="domain" description="Beta-ketoacyl synthase-like N-terminal" evidence="3">
    <location>
        <begin position="788"/>
        <end position="950"/>
    </location>
</feature>
<name>A0AAJ0D541_9PEZI</name>
<dbReference type="Proteomes" id="UP001271007">
    <property type="component" value="Unassembled WGS sequence"/>
</dbReference>
<dbReference type="Pfam" id="PF18314">
    <property type="entry name" value="FAS_I_H"/>
    <property type="match status" value="1"/>
</dbReference>
<sequence>MSPPRQEMESTTEKQPADARLSALGQAMSHLLARHFGGPSTPLSSNGMRPRAEEREEKLKSLREDFDAMSSELGEEFIQGIHPKFDSHKVYIYDSAWNWVLQDLYLTVYKIIDRPLSETGDDLLRELQRDSDRLNKRATSRLIECATTLLREFDHMIENDGLIQARMFLRSLLNERNILLKTNDTSEGDGLQTAPFPLCANASEAHCTASVACSDVGSHSPNGDKTASSASSSPSSSVWTRSGTRLAAMTHSIEGVWHDNDGLTAMMQRASQELGSARSPLLDATVLIIGAGPTSIAACIVELLLTLGSFVVLATREMDFETRQFYSAMYTNLSAPAATLVLLPFNQGSHKDISSLVEYVNVKLGREIDHLLPFAAVSQNDHTLEELDSKSELALRVMLTNTLRFIGAIASSKRTRGIINHVTQVILPLSPNHGQFGQDGLYAECKLALQAVMRKWFSESWSNTVTVCGVIIGWTRGTGLMVASDAIAQHIEDQGVKTFAASEMAHLIAGLLVPCIKEASFLQPMLCDFTGGLGALGDLRQILDHARAASRKEKLIRDRLDAEAQNERRMREEANVPPPQYKPRANIHLDFPKLPKQYRDMVPSELVPLESMLDMESVVVVAGFAELGPLGNSRTRWEYEKQGQFSLEGCIELAWMMGFIEWRSNRKGQRSGWVDRETAQAIEDVDIKRKYEQRIMDHTGIRILTPAPAENPDPRRESRLYRVVVTNDLHPFECSRDAAVGLKSTHRDRCIIHMEDDNSATVQILRGATLYIPLESEISHFVGAQLPSGWDPTAYGISPDLVTQVDPVTLYALVCAAEGFLSAGVTDVYELYKYMHVSEMGNCLGSGIGGSSTFDDIFRRRFLDEEVQSDALAESFINTPAAWVNLLLLSASGPIKTPAGACATAFESLDTGCELLIGGKAKMCIVGGSEYYSSHVAREFNNMSATTNASPTSRLAGCRMRCQDQHLQHVTDLL</sequence>
<protein>
    <submittedName>
        <fullName evidence="5">Beta subunit of fatty acid synthetase</fullName>
        <ecNumber evidence="5">2.3.1.86</ecNumber>
    </submittedName>
</protein>
<dbReference type="CDD" id="cd00828">
    <property type="entry name" value="elong_cond_enzymes"/>
    <property type="match status" value="1"/>
</dbReference>
<keyword evidence="1 5" id="KW-0808">Transferase</keyword>
<organism evidence="5 6">
    <name type="scientific">Extremus antarcticus</name>
    <dbReference type="NCBI Taxonomy" id="702011"/>
    <lineage>
        <taxon>Eukaryota</taxon>
        <taxon>Fungi</taxon>
        <taxon>Dikarya</taxon>
        <taxon>Ascomycota</taxon>
        <taxon>Pezizomycotina</taxon>
        <taxon>Dothideomycetes</taxon>
        <taxon>Dothideomycetidae</taxon>
        <taxon>Mycosphaerellales</taxon>
        <taxon>Extremaceae</taxon>
        <taxon>Extremus</taxon>
    </lineage>
</organism>
<dbReference type="PROSITE" id="PS00606">
    <property type="entry name" value="KS3_1"/>
    <property type="match status" value="1"/>
</dbReference>
<dbReference type="AlphaFoldDB" id="A0AAJ0D541"/>
<dbReference type="InterPro" id="IPR016039">
    <property type="entry name" value="Thiolase-like"/>
</dbReference>
<dbReference type="Gene3D" id="3.40.47.10">
    <property type="match status" value="1"/>
</dbReference>
<evidence type="ECO:0000259" key="3">
    <source>
        <dbReference type="Pfam" id="PF00109"/>
    </source>
</evidence>
<dbReference type="InterPro" id="IPR014030">
    <property type="entry name" value="Ketoacyl_synth_N"/>
</dbReference>
<keyword evidence="6" id="KW-1185">Reference proteome</keyword>
<feature type="domain" description="Fatty acid synthase type I helical" evidence="4">
    <location>
        <begin position="51"/>
        <end position="159"/>
    </location>
</feature>
<keyword evidence="5" id="KW-0012">Acyltransferase</keyword>
<dbReference type="InterPro" id="IPR018201">
    <property type="entry name" value="Ketoacyl_synth_AS"/>
</dbReference>
<dbReference type="GO" id="GO:0004315">
    <property type="term" value="F:3-oxoacyl-[acyl-carrier-protein] synthase activity"/>
    <property type="evidence" value="ECO:0007669"/>
    <property type="project" value="InterPro"/>
</dbReference>
<feature type="compositionally biased region" description="Basic and acidic residues" evidence="2">
    <location>
        <begin position="50"/>
        <end position="59"/>
    </location>
</feature>
<dbReference type="EMBL" id="JAWDJX010000099">
    <property type="protein sequence ID" value="KAK3046330.1"/>
    <property type="molecule type" value="Genomic_DNA"/>
</dbReference>
<dbReference type="EC" id="2.3.1.86" evidence="5"/>
<dbReference type="Gene3D" id="3.40.50.720">
    <property type="entry name" value="NAD(P)-binding Rossmann-like Domain"/>
    <property type="match status" value="2"/>
</dbReference>
<feature type="region of interest" description="Disordered" evidence="2">
    <location>
        <begin position="1"/>
        <end position="21"/>
    </location>
</feature>
<dbReference type="Gene3D" id="3.30.70.2490">
    <property type="match status" value="1"/>
</dbReference>
<dbReference type="Pfam" id="PF00109">
    <property type="entry name" value="ketoacyl-synt"/>
    <property type="match status" value="1"/>
</dbReference>
<feature type="compositionally biased region" description="Basic and acidic residues" evidence="2">
    <location>
        <begin position="1"/>
        <end position="17"/>
    </location>
</feature>
<dbReference type="SUPFAM" id="SSF51735">
    <property type="entry name" value="NAD(P)-binding Rossmann-fold domains"/>
    <property type="match status" value="1"/>
</dbReference>
<feature type="region of interest" description="Disordered" evidence="2">
    <location>
        <begin position="35"/>
        <end position="59"/>
    </location>
</feature>
<evidence type="ECO:0000313" key="6">
    <source>
        <dbReference type="Proteomes" id="UP001271007"/>
    </source>
</evidence>
<dbReference type="InterPro" id="IPR041550">
    <property type="entry name" value="FASI_helical"/>
</dbReference>
<feature type="region of interest" description="Disordered" evidence="2">
    <location>
        <begin position="218"/>
        <end position="238"/>
    </location>
</feature>
<dbReference type="GO" id="GO:0004321">
    <property type="term" value="F:fatty-acyl-CoA synthase activity"/>
    <property type="evidence" value="ECO:0007669"/>
    <property type="project" value="UniProtKB-EC"/>
</dbReference>